<evidence type="ECO:0000313" key="3">
    <source>
        <dbReference type="Proteomes" id="UP001597369"/>
    </source>
</evidence>
<name>A0ABW4X1B3_9BACT</name>
<accession>A0ABW4X1B3</accession>
<sequence>MKTLILKAAMSLLTVGACYTSSSAQIAIKDETGRPLMTKQYTDVKGSPYLADEWYKGTVELTNGTIYDEMNLMYDQVKDELIFKAAGEQAQAFEASSVYAFTIHLQKDGLPEEKKNYRKGFIPVDGAPDMAFYEVLADGQTQLLKRTKKVVFEEIPYGSSTKVKDIRESSYYYIARSGKLVKIKADKKSVLKALKDQAPALEKYAKANKLNLKDDAGLAQLVAYYNGL</sequence>
<dbReference type="RefSeq" id="WP_229959203.1">
    <property type="nucleotide sequence ID" value="NZ_JAJJWI010000004.1"/>
</dbReference>
<reference evidence="3" key="1">
    <citation type="journal article" date="2019" name="Int. J. Syst. Evol. Microbiol.">
        <title>The Global Catalogue of Microorganisms (GCM) 10K type strain sequencing project: providing services to taxonomists for standard genome sequencing and annotation.</title>
        <authorList>
            <consortium name="The Broad Institute Genomics Platform"/>
            <consortium name="The Broad Institute Genome Sequencing Center for Infectious Disease"/>
            <person name="Wu L."/>
            <person name="Ma J."/>
        </authorList>
    </citation>
    <scope>NUCLEOTIDE SEQUENCE [LARGE SCALE GENOMIC DNA]</scope>
    <source>
        <strain evidence="3">JCM 16545</strain>
    </source>
</reference>
<proteinExistence type="predicted"/>
<dbReference type="Proteomes" id="UP001597369">
    <property type="component" value="Unassembled WGS sequence"/>
</dbReference>
<gene>
    <name evidence="2" type="ORF">ACFSKU_17800</name>
</gene>
<keyword evidence="1" id="KW-0732">Signal</keyword>
<feature type="signal peptide" evidence="1">
    <location>
        <begin position="1"/>
        <end position="26"/>
    </location>
</feature>
<dbReference type="PROSITE" id="PS51257">
    <property type="entry name" value="PROKAR_LIPOPROTEIN"/>
    <property type="match status" value="1"/>
</dbReference>
<dbReference type="EMBL" id="JBHUHV010000054">
    <property type="protein sequence ID" value="MFD2068749.1"/>
    <property type="molecule type" value="Genomic_DNA"/>
</dbReference>
<protein>
    <recommendedName>
        <fullName evidence="4">GLPGLI family protein</fullName>
    </recommendedName>
</protein>
<comment type="caution">
    <text evidence="2">The sequence shown here is derived from an EMBL/GenBank/DDBJ whole genome shotgun (WGS) entry which is preliminary data.</text>
</comment>
<feature type="chain" id="PRO_5045497859" description="GLPGLI family protein" evidence="1">
    <location>
        <begin position="27"/>
        <end position="228"/>
    </location>
</feature>
<keyword evidence="3" id="KW-1185">Reference proteome</keyword>
<evidence type="ECO:0008006" key="4">
    <source>
        <dbReference type="Google" id="ProtNLM"/>
    </source>
</evidence>
<organism evidence="2 3">
    <name type="scientific">Pontibacter silvestris</name>
    <dbReference type="NCBI Taxonomy" id="2305183"/>
    <lineage>
        <taxon>Bacteria</taxon>
        <taxon>Pseudomonadati</taxon>
        <taxon>Bacteroidota</taxon>
        <taxon>Cytophagia</taxon>
        <taxon>Cytophagales</taxon>
        <taxon>Hymenobacteraceae</taxon>
        <taxon>Pontibacter</taxon>
    </lineage>
</organism>
<evidence type="ECO:0000313" key="2">
    <source>
        <dbReference type="EMBL" id="MFD2068749.1"/>
    </source>
</evidence>
<evidence type="ECO:0000256" key="1">
    <source>
        <dbReference type="SAM" id="SignalP"/>
    </source>
</evidence>